<evidence type="ECO:0000256" key="2">
    <source>
        <dbReference type="ARBA" id="ARBA00022603"/>
    </source>
</evidence>
<keyword evidence="6" id="KW-1185">Reference proteome</keyword>
<keyword evidence="4" id="KW-0949">S-adenosyl-L-methionine</keyword>
<dbReference type="SUPFAM" id="SSF53335">
    <property type="entry name" value="S-adenosyl-L-methionine-dependent methyltransferases"/>
    <property type="match status" value="1"/>
</dbReference>
<dbReference type="RefSeq" id="WP_386127455.1">
    <property type="nucleotide sequence ID" value="NZ_JBHTJL010000003.1"/>
</dbReference>
<dbReference type="PANTHER" id="PTHR32183">
    <property type="match status" value="1"/>
</dbReference>
<evidence type="ECO:0000256" key="1">
    <source>
        <dbReference type="ARBA" id="ARBA00022553"/>
    </source>
</evidence>
<sequence>MNFQEKEYWTNRYIKNETGWNIGFPSTPLRDYIDQLKNKALKILIPGAGNAYEAEYLYKLGFKNVYILDISDVTLKDFKKRNSDFPDNQLLHEDFFTHDSKYDLILEQTFFCSMTPTEKNRTNYAKKMHELLKPNGKFVGLWFNFPLNNDFNKRPFGGNKMLYLGYFSEYFKIITFENCYNSIPERSEK</sequence>
<dbReference type="EMBL" id="JBHTJL010000003">
    <property type="protein sequence ID" value="MFD1062008.1"/>
    <property type="molecule type" value="Genomic_DNA"/>
</dbReference>
<dbReference type="InterPro" id="IPR029063">
    <property type="entry name" value="SAM-dependent_MTases_sf"/>
</dbReference>
<dbReference type="PROSITE" id="PS51585">
    <property type="entry name" value="SAM_MT_TPMT"/>
    <property type="match status" value="1"/>
</dbReference>
<evidence type="ECO:0000256" key="3">
    <source>
        <dbReference type="ARBA" id="ARBA00022679"/>
    </source>
</evidence>
<comment type="caution">
    <text evidence="5">The sequence shown here is derived from an EMBL/GenBank/DDBJ whole genome shotgun (WGS) entry which is preliminary data.</text>
</comment>
<keyword evidence="2 5" id="KW-0489">Methyltransferase</keyword>
<dbReference type="Gene3D" id="3.40.50.150">
    <property type="entry name" value="Vaccinia Virus protein VP39"/>
    <property type="match status" value="1"/>
</dbReference>
<accession>A0ABW3N3V3</accession>
<evidence type="ECO:0000313" key="6">
    <source>
        <dbReference type="Proteomes" id="UP001597013"/>
    </source>
</evidence>
<keyword evidence="3" id="KW-0808">Transferase</keyword>
<organism evidence="5 6">
    <name type="scientific">Winogradskyella litorisediminis</name>
    <dbReference type="NCBI Taxonomy" id="1156618"/>
    <lineage>
        <taxon>Bacteria</taxon>
        <taxon>Pseudomonadati</taxon>
        <taxon>Bacteroidota</taxon>
        <taxon>Flavobacteriia</taxon>
        <taxon>Flavobacteriales</taxon>
        <taxon>Flavobacteriaceae</taxon>
        <taxon>Winogradskyella</taxon>
    </lineage>
</organism>
<keyword evidence="1" id="KW-0597">Phosphoprotein</keyword>
<dbReference type="Pfam" id="PF05724">
    <property type="entry name" value="TPMT"/>
    <property type="match status" value="1"/>
</dbReference>
<dbReference type="Proteomes" id="UP001597013">
    <property type="component" value="Unassembled WGS sequence"/>
</dbReference>
<protein>
    <submittedName>
        <fullName evidence="5">Methyltransferase domain-containing protein</fullName>
    </submittedName>
</protein>
<name>A0ABW3N3V3_9FLAO</name>
<dbReference type="PANTHER" id="PTHR32183:SF11">
    <property type="entry name" value="THIOL METHYLTRANSFERASE 2-RELATED"/>
    <property type="match status" value="1"/>
</dbReference>
<reference evidence="6" key="1">
    <citation type="journal article" date="2019" name="Int. J. Syst. Evol. Microbiol.">
        <title>The Global Catalogue of Microorganisms (GCM) 10K type strain sequencing project: providing services to taxonomists for standard genome sequencing and annotation.</title>
        <authorList>
            <consortium name="The Broad Institute Genomics Platform"/>
            <consortium name="The Broad Institute Genome Sequencing Center for Infectious Disease"/>
            <person name="Wu L."/>
            <person name="Ma J."/>
        </authorList>
    </citation>
    <scope>NUCLEOTIDE SEQUENCE [LARGE SCALE GENOMIC DNA]</scope>
    <source>
        <strain evidence="6">CCUG 62215</strain>
    </source>
</reference>
<dbReference type="InterPro" id="IPR008854">
    <property type="entry name" value="TPMT"/>
</dbReference>
<dbReference type="GO" id="GO:0032259">
    <property type="term" value="P:methylation"/>
    <property type="evidence" value="ECO:0007669"/>
    <property type="project" value="UniProtKB-KW"/>
</dbReference>
<dbReference type="GO" id="GO:0008168">
    <property type="term" value="F:methyltransferase activity"/>
    <property type="evidence" value="ECO:0007669"/>
    <property type="project" value="UniProtKB-KW"/>
</dbReference>
<evidence type="ECO:0000256" key="4">
    <source>
        <dbReference type="ARBA" id="ARBA00022691"/>
    </source>
</evidence>
<gene>
    <name evidence="5" type="ORF">ACFQ1Q_02020</name>
</gene>
<proteinExistence type="predicted"/>
<evidence type="ECO:0000313" key="5">
    <source>
        <dbReference type="EMBL" id="MFD1062008.1"/>
    </source>
</evidence>
<dbReference type="CDD" id="cd02440">
    <property type="entry name" value="AdoMet_MTases"/>
    <property type="match status" value="1"/>
</dbReference>